<comment type="caution">
    <text evidence="2">The sequence shown here is derived from an EMBL/GenBank/DDBJ whole genome shotgun (WGS) entry which is preliminary data.</text>
</comment>
<dbReference type="Pfam" id="PF05699">
    <property type="entry name" value="Dimer_Tnp_hAT"/>
    <property type="match status" value="1"/>
</dbReference>
<reference evidence="2 3" key="1">
    <citation type="submission" date="2021-06" db="EMBL/GenBank/DDBJ databases">
        <authorList>
            <person name="Kallberg Y."/>
            <person name="Tangrot J."/>
            <person name="Rosling A."/>
        </authorList>
    </citation>
    <scope>NUCLEOTIDE SEQUENCE [LARGE SCALE GENOMIC DNA]</scope>
    <source>
        <strain evidence="2 3">120-4 pot B 10/14</strain>
    </source>
</reference>
<keyword evidence="3" id="KW-1185">Reference proteome</keyword>
<evidence type="ECO:0000313" key="3">
    <source>
        <dbReference type="Proteomes" id="UP000789901"/>
    </source>
</evidence>
<dbReference type="Proteomes" id="UP000789901">
    <property type="component" value="Unassembled WGS sequence"/>
</dbReference>
<evidence type="ECO:0000259" key="1">
    <source>
        <dbReference type="Pfam" id="PF05699"/>
    </source>
</evidence>
<dbReference type="SUPFAM" id="SSF53098">
    <property type="entry name" value="Ribonuclease H-like"/>
    <property type="match status" value="1"/>
</dbReference>
<evidence type="ECO:0000313" key="2">
    <source>
        <dbReference type="EMBL" id="CAG8796371.1"/>
    </source>
</evidence>
<dbReference type="InterPro" id="IPR008906">
    <property type="entry name" value="HATC_C_dom"/>
</dbReference>
<dbReference type="PANTHER" id="PTHR23272">
    <property type="entry name" value="BED FINGER-RELATED"/>
    <property type="match status" value="1"/>
</dbReference>
<feature type="non-terminal residue" evidence="2">
    <location>
        <position position="1"/>
    </location>
</feature>
<organism evidence="2 3">
    <name type="scientific">Gigaspora margarita</name>
    <dbReference type="NCBI Taxonomy" id="4874"/>
    <lineage>
        <taxon>Eukaryota</taxon>
        <taxon>Fungi</taxon>
        <taxon>Fungi incertae sedis</taxon>
        <taxon>Mucoromycota</taxon>
        <taxon>Glomeromycotina</taxon>
        <taxon>Glomeromycetes</taxon>
        <taxon>Diversisporales</taxon>
        <taxon>Gigasporaceae</taxon>
        <taxon>Gigaspora</taxon>
    </lineage>
</organism>
<dbReference type="PANTHER" id="PTHR23272:SF184">
    <property type="entry name" value="OS03G0311250 PROTEIN"/>
    <property type="match status" value="1"/>
</dbReference>
<name>A0ABN7VS83_GIGMA</name>
<dbReference type="EMBL" id="CAJVQB010021168">
    <property type="protein sequence ID" value="CAG8796371.1"/>
    <property type="molecule type" value="Genomic_DNA"/>
</dbReference>
<gene>
    <name evidence="2" type="ORF">GMARGA_LOCUS22188</name>
</gene>
<dbReference type="InterPro" id="IPR012337">
    <property type="entry name" value="RNaseH-like_sf"/>
</dbReference>
<proteinExistence type="predicted"/>
<feature type="domain" description="HAT C-terminal dimerisation" evidence="1">
    <location>
        <begin position="179"/>
        <end position="232"/>
    </location>
</feature>
<protein>
    <submittedName>
        <fullName evidence="2">28062_t:CDS:1</fullName>
    </submittedName>
</protein>
<sequence>ALNALTNSCDDLYQYTILPNQWITLKKIANFLEPFKDLIVKMSSSNSTASWIIPLFNIILNHIEDTSSDAIIKNKSVLLVSAAKAAREKLVKYYSKTNATNMLCTALDPWRKFHYFIKKEFPNFKINEAKTLMRNLFKNEYISSNNDILLSTSSNNTLRLSTRSMLDKDFDEDIENLDDLDPYIAEKPVNKEVDILGWWKVNQTNFPRLARMVRDYLAIPVSSVVSERAFFARPLKGKFANNLQ</sequence>
<accession>A0ABN7VS83</accession>